<evidence type="ECO:0000256" key="1">
    <source>
        <dbReference type="SAM" id="Phobius"/>
    </source>
</evidence>
<dbReference type="Proteomes" id="UP000236311">
    <property type="component" value="Unassembled WGS sequence"/>
</dbReference>
<keyword evidence="3" id="KW-1185">Reference proteome</keyword>
<feature type="transmembrane region" description="Helical" evidence="1">
    <location>
        <begin position="64"/>
        <end position="82"/>
    </location>
</feature>
<dbReference type="AlphaFoldDB" id="A0A2K4ZI54"/>
<feature type="transmembrane region" description="Helical" evidence="1">
    <location>
        <begin position="33"/>
        <end position="52"/>
    </location>
</feature>
<reference evidence="2 3" key="1">
    <citation type="submission" date="2018-01" db="EMBL/GenBank/DDBJ databases">
        <authorList>
            <person name="Gaut B.S."/>
            <person name="Morton B.R."/>
            <person name="Clegg M.T."/>
            <person name="Duvall M.R."/>
        </authorList>
    </citation>
    <scope>NUCLEOTIDE SEQUENCE [LARGE SCALE GENOMIC DNA]</scope>
    <source>
        <strain evidence="2">GP69</strain>
    </source>
</reference>
<keyword evidence="1" id="KW-1133">Transmembrane helix</keyword>
<organism evidence="2 3">
    <name type="scientific">Acetatifactor muris</name>
    <dbReference type="NCBI Taxonomy" id="879566"/>
    <lineage>
        <taxon>Bacteria</taxon>
        <taxon>Bacillati</taxon>
        <taxon>Bacillota</taxon>
        <taxon>Clostridia</taxon>
        <taxon>Lachnospirales</taxon>
        <taxon>Lachnospiraceae</taxon>
        <taxon>Acetatifactor</taxon>
    </lineage>
</organism>
<proteinExistence type="predicted"/>
<evidence type="ECO:0000313" key="3">
    <source>
        <dbReference type="Proteomes" id="UP000236311"/>
    </source>
</evidence>
<feature type="transmembrane region" description="Helical" evidence="1">
    <location>
        <begin position="117"/>
        <end position="138"/>
    </location>
</feature>
<gene>
    <name evidence="2" type="ORF">AMURIS_02896</name>
</gene>
<name>A0A2K4ZI54_9FIRM</name>
<feature type="transmembrane region" description="Helical" evidence="1">
    <location>
        <begin position="144"/>
        <end position="162"/>
    </location>
</feature>
<keyword evidence="1" id="KW-0472">Membrane</keyword>
<dbReference type="RefSeq" id="WP_103240235.1">
    <property type="nucleotide sequence ID" value="NZ_JANJZD010000013.1"/>
</dbReference>
<sequence>MLANFDKWILTKFSYEVKNTAGNKHKWSYKSDLVFLYIYTGCSLYNAVMMLFPNAALANSPGASPSLLVVILNIIVLVRLNISIYIKKKESINATVNTLLNKGVIKKIDIKAWQSRLGIIYIGYAIDIVISVYYFFYGQAVSESLAVIGIIAIMETFINSFLDNLVARYEAIPEVFMKI</sequence>
<evidence type="ECO:0000313" key="2">
    <source>
        <dbReference type="EMBL" id="SOY30173.1"/>
    </source>
</evidence>
<protein>
    <submittedName>
        <fullName evidence="2">Uncharacterized protein</fullName>
    </submittedName>
</protein>
<accession>A0A2K4ZI54</accession>
<dbReference type="EMBL" id="OFSM01000014">
    <property type="protein sequence ID" value="SOY30173.1"/>
    <property type="molecule type" value="Genomic_DNA"/>
</dbReference>
<keyword evidence="1" id="KW-0812">Transmembrane</keyword>